<dbReference type="WBParaSite" id="RSKR_0000020600.1">
    <property type="protein sequence ID" value="RSKR_0000020600.1"/>
    <property type="gene ID" value="RSKR_0000020600"/>
</dbReference>
<proteinExistence type="predicted"/>
<sequence length="379" mass="42564">MLRNVIKTNFIFTTRAVRSKVGGAVNPENGHVSDFFETTPKQYEGQKVLKKLNFDHIPIEQQATIFFPGQGAQFVGMLEKTKKQNPKALELFERASAILGYDLLKVIDDGPSTKLTQTLYCQPAMVVSSLVGYENLKLERPNITETVTSMAGFSVGEYAAAIASEMMSFEDGIQFVKRRAEAMDKCCQLTASKMVVISVKADSRLQALIETARAFATEAGEVPLCETSIYLFTGHQVLGMSECCYDFISKNHTNYNVKVIKELPVAGAFHTRLMSEAVNELKIEASKLNVNYPICNMYSNYTGALFERKKRSIRNNLLHQICGPVKWEQIQQLIYRNHEKVNGTYSFPMYYEVGPGKSLGAMWANVSKKAFKNYKHISC</sequence>
<protein>
    <submittedName>
        <fullName evidence="2">PKS_AT domain-containing protein</fullName>
    </submittedName>
</protein>
<accession>A0AC35TG77</accession>
<evidence type="ECO:0000313" key="1">
    <source>
        <dbReference type="Proteomes" id="UP000095286"/>
    </source>
</evidence>
<name>A0AC35TG77_9BILA</name>
<reference evidence="2" key="1">
    <citation type="submission" date="2016-11" db="UniProtKB">
        <authorList>
            <consortium name="WormBaseParasite"/>
        </authorList>
    </citation>
    <scope>IDENTIFICATION</scope>
    <source>
        <strain evidence="2">KR3021</strain>
    </source>
</reference>
<evidence type="ECO:0000313" key="2">
    <source>
        <dbReference type="WBParaSite" id="RSKR_0000020600.1"/>
    </source>
</evidence>
<dbReference type="Proteomes" id="UP000095286">
    <property type="component" value="Unplaced"/>
</dbReference>
<organism evidence="1 2">
    <name type="scientific">Rhabditophanes sp. KR3021</name>
    <dbReference type="NCBI Taxonomy" id="114890"/>
    <lineage>
        <taxon>Eukaryota</taxon>
        <taxon>Metazoa</taxon>
        <taxon>Ecdysozoa</taxon>
        <taxon>Nematoda</taxon>
        <taxon>Chromadorea</taxon>
        <taxon>Rhabditida</taxon>
        <taxon>Tylenchina</taxon>
        <taxon>Panagrolaimomorpha</taxon>
        <taxon>Strongyloidoidea</taxon>
        <taxon>Alloionematidae</taxon>
        <taxon>Rhabditophanes</taxon>
    </lineage>
</organism>